<evidence type="ECO:0000256" key="3">
    <source>
        <dbReference type="ARBA" id="ARBA00022723"/>
    </source>
</evidence>
<comment type="caution">
    <text evidence="10">The sequence shown here is derived from an EMBL/GenBank/DDBJ whole genome shotgun (WGS) entry which is preliminary data.</text>
</comment>
<accession>A0A8J5XXN3</accession>
<sequence>MEASALCAMYKRIFALRNELTDVAVDELVGMFDLTDSVLLRHEIAYALGQMQRTHAEPFLRRVLADLDEHPVTRHEAAEALGAIGSAHNLDVLREFVHDHAPEVSQTCALAVHRIEHAIERGACACEKTAQAALARDAAAAAAAARTREAGAVGAVRELGEAGEASEAQQLADPAFDARAAYSESAYMTVDPAASSMRGLPLAEVVATFSDEQLPLHTRYSAMFALRDMNSKAAALALAAGLRERSSALFRHEVAFVLGQLERECTVPQLKECLANLAEHPMVRHEAAEALGAIGSADALSTLRAFAEDGEPIVRESCAVALDMFDRTGFEDAGVVV</sequence>
<feature type="binding site" evidence="9">
    <location>
        <position position="76"/>
    </location>
    <ligand>
        <name>Fe cation</name>
        <dbReference type="ChEBI" id="CHEBI:24875"/>
        <label>1</label>
    </ligand>
</feature>
<dbReference type="OrthoDB" id="421002at2759"/>
<protein>
    <recommendedName>
        <fullName evidence="9">Deoxyhypusine hydroxylase</fullName>
        <shortName evidence="9">DOHH</shortName>
        <ecNumber evidence="9">1.14.99.29</ecNumber>
    </recommendedName>
    <alternativeName>
        <fullName evidence="9">Deoxyhypusine dioxygenase</fullName>
    </alternativeName>
    <alternativeName>
        <fullName evidence="9">Deoxyhypusine monooxygenase</fullName>
    </alternativeName>
</protein>
<evidence type="ECO:0000256" key="7">
    <source>
        <dbReference type="ARBA" id="ARBA00023033"/>
    </source>
</evidence>
<feature type="binding site" evidence="9">
    <location>
        <position position="42"/>
    </location>
    <ligand>
        <name>Fe cation</name>
        <dbReference type="ChEBI" id="CHEBI:24875"/>
        <label>1</label>
    </ligand>
</feature>
<dbReference type="PANTHER" id="PTHR12697:SF5">
    <property type="entry name" value="DEOXYHYPUSINE HYDROXYLASE"/>
    <property type="match status" value="1"/>
</dbReference>
<dbReference type="GO" id="GO:0046872">
    <property type="term" value="F:metal ion binding"/>
    <property type="evidence" value="ECO:0007669"/>
    <property type="project" value="UniProtKB-KW"/>
</dbReference>
<keyword evidence="6 9" id="KW-0408">Iron</keyword>
<evidence type="ECO:0000256" key="8">
    <source>
        <dbReference type="ARBA" id="ARBA00023256"/>
    </source>
</evidence>
<comment type="similarity">
    <text evidence="9">Belongs to the deoxyhypusine hydroxylase family.</text>
</comment>
<dbReference type="PANTHER" id="PTHR12697">
    <property type="entry name" value="PBS LYASE HEAT-LIKE PROTEIN"/>
    <property type="match status" value="1"/>
</dbReference>
<dbReference type="SUPFAM" id="SSF48371">
    <property type="entry name" value="ARM repeat"/>
    <property type="match status" value="1"/>
</dbReference>
<dbReference type="InterPro" id="IPR011989">
    <property type="entry name" value="ARM-like"/>
</dbReference>
<dbReference type="OMA" id="LQEPCSI"/>
<comment type="function">
    <text evidence="9">Catalyzes the hydroxylation of the N(6)-(4-aminobutyl)-L-lysine intermediate to form hypusine, an essential post-translational modification only found in mature eIF-5A factor.</text>
</comment>
<proteinExistence type="inferred from homology"/>
<evidence type="ECO:0000313" key="11">
    <source>
        <dbReference type="Proteomes" id="UP000751190"/>
    </source>
</evidence>
<feature type="binding site" evidence="9">
    <location>
        <position position="75"/>
    </location>
    <ligand>
        <name>Fe cation</name>
        <dbReference type="ChEBI" id="CHEBI:24875"/>
        <label>1</label>
    </ligand>
</feature>
<comment type="pathway">
    <text evidence="2 9">Protein modification; eIF5A hypusination.</text>
</comment>
<dbReference type="InterPro" id="IPR027517">
    <property type="entry name" value="Deoxyhypusine_hydroxylase"/>
</dbReference>
<evidence type="ECO:0000256" key="6">
    <source>
        <dbReference type="ARBA" id="ARBA00023004"/>
    </source>
</evidence>
<feature type="binding site" evidence="9">
    <location>
        <position position="252"/>
    </location>
    <ligand>
        <name>Fe cation</name>
        <dbReference type="ChEBI" id="CHEBI:24875"/>
        <label>2</label>
    </ligand>
</feature>
<dbReference type="Gene3D" id="1.25.10.10">
    <property type="entry name" value="Leucine-rich Repeat Variant"/>
    <property type="match status" value="2"/>
</dbReference>
<dbReference type="AlphaFoldDB" id="A0A8J5XXN3"/>
<evidence type="ECO:0000256" key="5">
    <source>
        <dbReference type="ARBA" id="ARBA00023002"/>
    </source>
</evidence>
<dbReference type="EC" id="1.14.99.29" evidence="9"/>
<feature type="binding site" evidence="9">
    <location>
        <position position="43"/>
    </location>
    <ligand>
        <name>Fe cation</name>
        <dbReference type="ChEBI" id="CHEBI:24875"/>
        <label>1</label>
    </ligand>
</feature>
<dbReference type="SMART" id="SM00567">
    <property type="entry name" value="EZ_HEAT"/>
    <property type="match status" value="5"/>
</dbReference>
<keyword evidence="4" id="KW-0677">Repeat</keyword>
<keyword evidence="8 9" id="KW-0386">Hypusine biosynthesis</keyword>
<reference evidence="10" key="1">
    <citation type="submission" date="2021-05" db="EMBL/GenBank/DDBJ databases">
        <title>The genome of the haptophyte Pavlova lutheri (Diacronema luteri, Pavlovales) - a model for lipid biosynthesis in eukaryotic algae.</title>
        <authorList>
            <person name="Hulatt C.J."/>
            <person name="Posewitz M.C."/>
        </authorList>
    </citation>
    <scope>NUCLEOTIDE SEQUENCE</scope>
    <source>
        <strain evidence="10">NIVA-4/92</strain>
    </source>
</reference>
<feature type="binding site" evidence="9">
    <location>
        <position position="285"/>
    </location>
    <ligand>
        <name>Fe cation</name>
        <dbReference type="ChEBI" id="CHEBI:24875"/>
        <label>2</label>
    </ligand>
</feature>
<gene>
    <name evidence="10" type="ORF">KFE25_013267</name>
</gene>
<dbReference type="InterPro" id="IPR004155">
    <property type="entry name" value="PBS_lyase_HEAT"/>
</dbReference>
<name>A0A8J5XXN3_DIALT</name>
<dbReference type="UniPathway" id="UPA00354"/>
<comment type="cofactor">
    <cofactor evidence="9">
        <name>Fe(2+)</name>
        <dbReference type="ChEBI" id="CHEBI:29033"/>
    </cofactor>
    <text evidence="9">Binds 2 Fe(2+) ions per subunit.</text>
</comment>
<dbReference type="GO" id="GO:0019135">
    <property type="term" value="F:deoxyhypusine monooxygenase activity"/>
    <property type="evidence" value="ECO:0007669"/>
    <property type="project" value="UniProtKB-UniRule"/>
</dbReference>
<evidence type="ECO:0000256" key="4">
    <source>
        <dbReference type="ARBA" id="ARBA00022737"/>
    </source>
</evidence>
<evidence type="ECO:0000313" key="10">
    <source>
        <dbReference type="EMBL" id="KAG8468184.1"/>
    </source>
</evidence>
<dbReference type="Proteomes" id="UP000751190">
    <property type="component" value="Unassembled WGS sequence"/>
</dbReference>
<keyword evidence="7 9" id="KW-0503">Monooxygenase</keyword>
<comment type="catalytic activity">
    <reaction evidence="1 9">
        <text>[eIF5A protein]-deoxyhypusine + AH2 + O2 = [eIF5A protein]-hypusine + A + H2O</text>
        <dbReference type="Rhea" id="RHEA:14101"/>
        <dbReference type="Rhea" id="RHEA-COMP:10144"/>
        <dbReference type="Rhea" id="RHEA-COMP:12592"/>
        <dbReference type="ChEBI" id="CHEBI:13193"/>
        <dbReference type="ChEBI" id="CHEBI:15377"/>
        <dbReference type="ChEBI" id="CHEBI:15379"/>
        <dbReference type="ChEBI" id="CHEBI:17499"/>
        <dbReference type="ChEBI" id="CHEBI:82657"/>
        <dbReference type="ChEBI" id="CHEBI:91175"/>
        <dbReference type="EC" id="1.14.99.29"/>
    </reaction>
</comment>
<feature type="binding site" evidence="9">
    <location>
        <position position="286"/>
    </location>
    <ligand>
        <name>Fe cation</name>
        <dbReference type="ChEBI" id="CHEBI:24875"/>
        <label>2</label>
    </ligand>
</feature>
<evidence type="ECO:0000256" key="9">
    <source>
        <dbReference type="HAMAP-Rule" id="MF_03101"/>
    </source>
</evidence>
<dbReference type="EMBL" id="JAGTXO010000004">
    <property type="protein sequence ID" value="KAG8468184.1"/>
    <property type="molecule type" value="Genomic_DNA"/>
</dbReference>
<keyword evidence="3 9" id="KW-0479">Metal-binding</keyword>
<organism evidence="10 11">
    <name type="scientific">Diacronema lutheri</name>
    <name type="common">Unicellular marine alga</name>
    <name type="synonym">Monochrysis lutheri</name>
    <dbReference type="NCBI Taxonomy" id="2081491"/>
    <lineage>
        <taxon>Eukaryota</taxon>
        <taxon>Haptista</taxon>
        <taxon>Haptophyta</taxon>
        <taxon>Pavlovophyceae</taxon>
        <taxon>Pavlovales</taxon>
        <taxon>Pavlovaceae</taxon>
        <taxon>Diacronema</taxon>
    </lineage>
</organism>
<dbReference type="HAMAP" id="MF_03101">
    <property type="entry name" value="Deoxyhypusine_hydroxylase"/>
    <property type="match status" value="1"/>
</dbReference>
<dbReference type="Pfam" id="PF13646">
    <property type="entry name" value="HEAT_2"/>
    <property type="match status" value="2"/>
</dbReference>
<keyword evidence="5 9" id="KW-0560">Oxidoreductase</keyword>
<evidence type="ECO:0000256" key="1">
    <source>
        <dbReference type="ARBA" id="ARBA00000068"/>
    </source>
</evidence>
<evidence type="ECO:0000256" key="2">
    <source>
        <dbReference type="ARBA" id="ARBA00005041"/>
    </source>
</evidence>
<dbReference type="InterPro" id="IPR016024">
    <property type="entry name" value="ARM-type_fold"/>
</dbReference>
<keyword evidence="11" id="KW-1185">Reference proteome</keyword>
<feature type="binding site" evidence="9">
    <location>
        <position position="253"/>
    </location>
    <ligand>
        <name>Fe cation</name>
        <dbReference type="ChEBI" id="CHEBI:24875"/>
        <label>2</label>
    </ligand>
</feature>